<comment type="caution">
    <text evidence="1">The sequence shown here is derived from an EMBL/GenBank/DDBJ whole genome shotgun (WGS) entry which is preliminary data.</text>
</comment>
<name>A0A843VKY7_COLES</name>
<sequence>MEVWDVGAFVVRLWSHVVAPVASFPTGSECELQESVADVARCACYKRGCWFARAAVGFVVGLCIRVGSEVCCPFGLCILVKVLPRIAPCHFWRRFFLGVLSVCFGLPLCCPCDLKCVVWLSYVLVGNSLSQEFVVERSWWRFVHRALLAV</sequence>
<organism evidence="1 2">
    <name type="scientific">Colocasia esculenta</name>
    <name type="common">Wild taro</name>
    <name type="synonym">Arum esculentum</name>
    <dbReference type="NCBI Taxonomy" id="4460"/>
    <lineage>
        <taxon>Eukaryota</taxon>
        <taxon>Viridiplantae</taxon>
        <taxon>Streptophyta</taxon>
        <taxon>Embryophyta</taxon>
        <taxon>Tracheophyta</taxon>
        <taxon>Spermatophyta</taxon>
        <taxon>Magnoliopsida</taxon>
        <taxon>Liliopsida</taxon>
        <taxon>Araceae</taxon>
        <taxon>Aroideae</taxon>
        <taxon>Colocasieae</taxon>
        <taxon>Colocasia</taxon>
    </lineage>
</organism>
<evidence type="ECO:0000313" key="1">
    <source>
        <dbReference type="EMBL" id="MQL95057.1"/>
    </source>
</evidence>
<proteinExistence type="predicted"/>
<dbReference type="AlphaFoldDB" id="A0A843VKY7"/>
<gene>
    <name evidence="1" type="ORF">Taro_027724</name>
</gene>
<dbReference type="Proteomes" id="UP000652761">
    <property type="component" value="Unassembled WGS sequence"/>
</dbReference>
<evidence type="ECO:0000313" key="2">
    <source>
        <dbReference type="Proteomes" id="UP000652761"/>
    </source>
</evidence>
<reference evidence="1" key="1">
    <citation type="submission" date="2017-07" db="EMBL/GenBank/DDBJ databases">
        <title>Taro Niue Genome Assembly and Annotation.</title>
        <authorList>
            <person name="Atibalentja N."/>
            <person name="Keating K."/>
            <person name="Fields C.J."/>
        </authorList>
    </citation>
    <scope>NUCLEOTIDE SEQUENCE</scope>
    <source>
        <strain evidence="1">Niue_2</strain>
        <tissue evidence="1">Leaf</tissue>
    </source>
</reference>
<protein>
    <submittedName>
        <fullName evidence="1">Uncharacterized protein</fullName>
    </submittedName>
</protein>
<dbReference type="EMBL" id="NMUH01001747">
    <property type="protein sequence ID" value="MQL95057.1"/>
    <property type="molecule type" value="Genomic_DNA"/>
</dbReference>
<keyword evidence="2" id="KW-1185">Reference proteome</keyword>
<accession>A0A843VKY7</accession>